<evidence type="ECO:0000313" key="4">
    <source>
        <dbReference type="Proteomes" id="UP001372338"/>
    </source>
</evidence>
<feature type="transmembrane region" description="Helical" evidence="2">
    <location>
        <begin position="166"/>
        <end position="186"/>
    </location>
</feature>
<protein>
    <submittedName>
        <fullName evidence="3">Uncharacterized protein</fullName>
    </submittedName>
</protein>
<sequence>MNTPHCIIMSSIQAPSSPPPPLLVSSRASKATFASFKCYSSSSGSGSGSDEFKDSALLRVVVDQQVQELLAKEENKDLLDGLEKASQRVELAKRELAFIQKQELALNHFKDYVNQLEAKASEIAECQREISEAKTLVEEAERSLSTDDGGKKKSDREKERWESVKAASISALIGTLSGLPIYSGHVTNTAQLLLPLAINFISCALFGVTFRYTIRRDLDDVQLKTGIASAFGVVKGLAMLSGGPLLQLNFESFLSHAKDGTIYVSENLFIFVSAAVALDYCFKTRLLSPFPMD</sequence>
<gene>
    <name evidence="3" type="ORF">RIF29_18593</name>
</gene>
<keyword evidence="1" id="KW-0175">Coiled coil</keyword>
<reference evidence="3 4" key="1">
    <citation type="submission" date="2024-01" db="EMBL/GenBank/DDBJ databases">
        <title>The genomes of 5 underutilized Papilionoideae crops provide insights into root nodulation and disease resistanc.</title>
        <authorList>
            <person name="Yuan L."/>
        </authorList>
    </citation>
    <scope>NUCLEOTIDE SEQUENCE [LARGE SCALE GENOMIC DNA]</scope>
    <source>
        <strain evidence="3">ZHUSHIDOU_FW_LH</strain>
        <tissue evidence="3">Leaf</tissue>
    </source>
</reference>
<comment type="caution">
    <text evidence="3">The sequence shown here is derived from an EMBL/GenBank/DDBJ whole genome shotgun (WGS) entry which is preliminary data.</text>
</comment>
<dbReference type="AlphaFoldDB" id="A0AAN9I3C1"/>
<organism evidence="3 4">
    <name type="scientific">Crotalaria pallida</name>
    <name type="common">Smooth rattlebox</name>
    <name type="synonym">Crotalaria striata</name>
    <dbReference type="NCBI Taxonomy" id="3830"/>
    <lineage>
        <taxon>Eukaryota</taxon>
        <taxon>Viridiplantae</taxon>
        <taxon>Streptophyta</taxon>
        <taxon>Embryophyta</taxon>
        <taxon>Tracheophyta</taxon>
        <taxon>Spermatophyta</taxon>
        <taxon>Magnoliopsida</taxon>
        <taxon>eudicotyledons</taxon>
        <taxon>Gunneridae</taxon>
        <taxon>Pentapetalae</taxon>
        <taxon>rosids</taxon>
        <taxon>fabids</taxon>
        <taxon>Fabales</taxon>
        <taxon>Fabaceae</taxon>
        <taxon>Papilionoideae</taxon>
        <taxon>50 kb inversion clade</taxon>
        <taxon>genistoids sensu lato</taxon>
        <taxon>core genistoids</taxon>
        <taxon>Crotalarieae</taxon>
        <taxon>Crotalaria</taxon>
    </lineage>
</organism>
<feature type="transmembrane region" description="Helical" evidence="2">
    <location>
        <begin position="192"/>
        <end position="214"/>
    </location>
</feature>
<dbReference type="PANTHER" id="PTHR36383:SF1">
    <property type="entry name" value="PROTEIN, PUTATIVE-RELATED"/>
    <property type="match status" value="1"/>
</dbReference>
<feature type="transmembrane region" description="Helical" evidence="2">
    <location>
        <begin position="262"/>
        <end position="282"/>
    </location>
</feature>
<proteinExistence type="predicted"/>
<dbReference type="EMBL" id="JAYWIO010000004">
    <property type="protein sequence ID" value="KAK7265958.1"/>
    <property type="molecule type" value="Genomic_DNA"/>
</dbReference>
<feature type="coiled-coil region" evidence="1">
    <location>
        <begin position="75"/>
        <end position="143"/>
    </location>
</feature>
<dbReference type="PANTHER" id="PTHR36383">
    <property type="entry name" value="OS09G0529350 PROTEIN"/>
    <property type="match status" value="1"/>
</dbReference>
<keyword evidence="2" id="KW-0812">Transmembrane</keyword>
<evidence type="ECO:0000256" key="1">
    <source>
        <dbReference type="SAM" id="Coils"/>
    </source>
</evidence>
<evidence type="ECO:0000256" key="2">
    <source>
        <dbReference type="SAM" id="Phobius"/>
    </source>
</evidence>
<name>A0AAN9I3C1_CROPI</name>
<keyword evidence="2" id="KW-1133">Transmembrane helix</keyword>
<keyword evidence="2" id="KW-0472">Membrane</keyword>
<evidence type="ECO:0000313" key="3">
    <source>
        <dbReference type="EMBL" id="KAK7265958.1"/>
    </source>
</evidence>
<dbReference type="Proteomes" id="UP001372338">
    <property type="component" value="Unassembled WGS sequence"/>
</dbReference>
<accession>A0AAN9I3C1</accession>
<feature type="transmembrane region" description="Helical" evidence="2">
    <location>
        <begin position="226"/>
        <end position="250"/>
    </location>
</feature>
<keyword evidence="4" id="KW-1185">Reference proteome</keyword>